<dbReference type="Gene3D" id="1.25.40.20">
    <property type="entry name" value="Ankyrin repeat-containing domain"/>
    <property type="match status" value="1"/>
</dbReference>
<accession>A0A813M5P8</accession>
<evidence type="ECO:0000256" key="10">
    <source>
        <dbReference type="PROSITE-ProRule" id="PRU00134"/>
    </source>
</evidence>
<dbReference type="Pfam" id="PF13637">
    <property type="entry name" value="Ank_4"/>
    <property type="match status" value="1"/>
</dbReference>
<dbReference type="AlphaFoldDB" id="A0A813M5P8"/>
<dbReference type="Pfam" id="PF00023">
    <property type="entry name" value="Ank"/>
    <property type="match status" value="1"/>
</dbReference>
<evidence type="ECO:0000256" key="6">
    <source>
        <dbReference type="ARBA" id="ARBA00023043"/>
    </source>
</evidence>
<evidence type="ECO:0000256" key="3">
    <source>
        <dbReference type="ARBA" id="ARBA00022737"/>
    </source>
</evidence>
<feature type="domain" description="MYND-type" evidence="11">
    <location>
        <begin position="355"/>
        <end position="393"/>
    </location>
</feature>
<keyword evidence="7" id="KW-0969">Cilium</keyword>
<gene>
    <name evidence="12" type="ORF">OXX778_LOCUS1002</name>
</gene>
<keyword evidence="2" id="KW-0479">Metal-binding</keyword>
<sequence length="398" mass="45664">METSQKKVDEIFSLLKENKVEEAYNYIKEDKLPQIDCTDEHGTTPLQYAAFRGLENICRLLISKGADVNAKTHDQGYSALMFAAIACKKSVVSLLLENNADPDYTNIIGRTAAQMASFVNSYESVDIINSYISKNSLEYYTEIHSIDEKEPKLPKGECLDELHRLLIQTSNYSPCRIIKNIKFSKNNILMLNADRVIKTLDAFSVKAWKNEAGDCPNDILSFKLHYFKYLFEYLQNQKKRLSQKLQGTDETEQYDKLFELCLKQLVNEEEVTVEGEKILHRVFEEKFLRESIRQHPYKESSALIRQMVTILSKAPIGGHPSALNVINSCLNGQRFNELFEQEGENSEGIKKVLECATCYTKSVNAKMCTHCKKVAYCNQFCQKIHWALHKKQSMESAK</sequence>
<dbReference type="PROSITE" id="PS50297">
    <property type="entry name" value="ANK_REP_REGION"/>
    <property type="match status" value="2"/>
</dbReference>
<evidence type="ECO:0000256" key="8">
    <source>
        <dbReference type="ARBA" id="ARBA00023273"/>
    </source>
</evidence>
<dbReference type="Proteomes" id="UP000663879">
    <property type="component" value="Unassembled WGS sequence"/>
</dbReference>
<dbReference type="PROSITE" id="PS50088">
    <property type="entry name" value="ANK_REPEAT"/>
    <property type="match status" value="2"/>
</dbReference>
<dbReference type="SUPFAM" id="SSF48403">
    <property type="entry name" value="Ankyrin repeat"/>
    <property type="match status" value="1"/>
</dbReference>
<comment type="subcellular location">
    <subcellularLocation>
        <location evidence="1">Cell projection</location>
        <location evidence="1">Cilium</location>
    </subcellularLocation>
</comment>
<dbReference type="PANTHER" id="PTHR24150">
    <property type="entry name" value="ANKYRIN REPEAT AND MYND DOMAIN-CONTAINING PROTEIN 2"/>
    <property type="match status" value="1"/>
</dbReference>
<dbReference type="EMBL" id="CAJNOC010000058">
    <property type="protein sequence ID" value="CAF0710720.1"/>
    <property type="molecule type" value="Genomic_DNA"/>
</dbReference>
<protein>
    <recommendedName>
        <fullName evidence="11">MYND-type domain-containing protein</fullName>
    </recommendedName>
</protein>
<evidence type="ECO:0000256" key="2">
    <source>
        <dbReference type="ARBA" id="ARBA00022723"/>
    </source>
</evidence>
<dbReference type="GO" id="GO:0008270">
    <property type="term" value="F:zinc ion binding"/>
    <property type="evidence" value="ECO:0007669"/>
    <property type="project" value="UniProtKB-KW"/>
</dbReference>
<evidence type="ECO:0000313" key="13">
    <source>
        <dbReference type="Proteomes" id="UP000663879"/>
    </source>
</evidence>
<feature type="repeat" description="ANK" evidence="9">
    <location>
        <begin position="41"/>
        <end position="73"/>
    </location>
</feature>
<dbReference type="PANTHER" id="PTHR24150:SF8">
    <property type="entry name" value="ANKYRIN REPEAT AND MYND DOMAIN-CONTAINING PROTEIN 2"/>
    <property type="match status" value="1"/>
</dbReference>
<evidence type="ECO:0000256" key="4">
    <source>
        <dbReference type="ARBA" id="ARBA00022771"/>
    </source>
</evidence>
<evidence type="ECO:0000256" key="1">
    <source>
        <dbReference type="ARBA" id="ARBA00004138"/>
    </source>
</evidence>
<dbReference type="InterPro" id="IPR002110">
    <property type="entry name" value="Ankyrin_rpt"/>
</dbReference>
<dbReference type="Pfam" id="PF01753">
    <property type="entry name" value="zf-MYND"/>
    <property type="match status" value="1"/>
</dbReference>
<keyword evidence="8" id="KW-0966">Cell projection</keyword>
<dbReference type="GO" id="GO:0005929">
    <property type="term" value="C:cilium"/>
    <property type="evidence" value="ECO:0007669"/>
    <property type="project" value="UniProtKB-SubCell"/>
</dbReference>
<dbReference type="InterPro" id="IPR036770">
    <property type="entry name" value="Ankyrin_rpt-contain_sf"/>
</dbReference>
<evidence type="ECO:0000256" key="5">
    <source>
        <dbReference type="ARBA" id="ARBA00022833"/>
    </source>
</evidence>
<dbReference type="PROSITE" id="PS50865">
    <property type="entry name" value="ZF_MYND_2"/>
    <property type="match status" value="1"/>
</dbReference>
<dbReference type="InterPro" id="IPR002893">
    <property type="entry name" value="Znf_MYND"/>
</dbReference>
<dbReference type="Gene3D" id="6.10.140.2220">
    <property type="match status" value="1"/>
</dbReference>
<keyword evidence="6 9" id="KW-0040">ANK repeat</keyword>
<organism evidence="12 13">
    <name type="scientific">Brachionus calyciflorus</name>
    <dbReference type="NCBI Taxonomy" id="104777"/>
    <lineage>
        <taxon>Eukaryota</taxon>
        <taxon>Metazoa</taxon>
        <taxon>Spiralia</taxon>
        <taxon>Gnathifera</taxon>
        <taxon>Rotifera</taxon>
        <taxon>Eurotatoria</taxon>
        <taxon>Monogononta</taxon>
        <taxon>Pseudotrocha</taxon>
        <taxon>Ploima</taxon>
        <taxon>Brachionidae</taxon>
        <taxon>Brachionus</taxon>
    </lineage>
</organism>
<evidence type="ECO:0000256" key="7">
    <source>
        <dbReference type="ARBA" id="ARBA00023069"/>
    </source>
</evidence>
<comment type="caution">
    <text evidence="12">The sequence shown here is derived from an EMBL/GenBank/DDBJ whole genome shotgun (WGS) entry which is preliminary data.</text>
</comment>
<dbReference type="SMART" id="SM00248">
    <property type="entry name" value="ANK"/>
    <property type="match status" value="2"/>
</dbReference>
<name>A0A813M5P8_9BILA</name>
<dbReference type="InterPro" id="IPR052452">
    <property type="entry name" value="Ankyrin-MYND_dom_contain_2"/>
</dbReference>
<keyword evidence="5" id="KW-0862">Zinc</keyword>
<dbReference type="SUPFAM" id="SSF144232">
    <property type="entry name" value="HIT/MYND zinc finger-like"/>
    <property type="match status" value="1"/>
</dbReference>
<evidence type="ECO:0000256" key="9">
    <source>
        <dbReference type="PROSITE-ProRule" id="PRU00023"/>
    </source>
</evidence>
<evidence type="ECO:0000313" key="12">
    <source>
        <dbReference type="EMBL" id="CAF0710720.1"/>
    </source>
</evidence>
<keyword evidence="13" id="KW-1185">Reference proteome</keyword>
<keyword evidence="3" id="KW-0677">Repeat</keyword>
<keyword evidence="4 10" id="KW-0863">Zinc-finger</keyword>
<dbReference type="OrthoDB" id="10257049at2759"/>
<proteinExistence type="predicted"/>
<reference evidence="12" key="1">
    <citation type="submission" date="2021-02" db="EMBL/GenBank/DDBJ databases">
        <authorList>
            <person name="Nowell W R."/>
        </authorList>
    </citation>
    <scope>NUCLEOTIDE SEQUENCE</scope>
    <source>
        <strain evidence="12">Ploen Becks lab</strain>
    </source>
</reference>
<evidence type="ECO:0000259" key="11">
    <source>
        <dbReference type="PROSITE" id="PS50865"/>
    </source>
</evidence>
<feature type="repeat" description="ANK" evidence="9">
    <location>
        <begin position="75"/>
        <end position="107"/>
    </location>
</feature>